<feature type="transmembrane region" description="Helical" evidence="6">
    <location>
        <begin position="137"/>
        <end position="158"/>
    </location>
</feature>
<dbReference type="RefSeq" id="XP_022839655.1">
    <property type="nucleotide sequence ID" value="XM_022983383.1"/>
</dbReference>
<accession>A0A090M8T8</accession>
<dbReference type="GO" id="GO:0022857">
    <property type="term" value="F:transmembrane transporter activity"/>
    <property type="evidence" value="ECO:0007669"/>
    <property type="project" value="UniProtKB-UniRule"/>
</dbReference>
<evidence type="ECO:0000256" key="5">
    <source>
        <dbReference type="ARBA" id="ARBA00023136"/>
    </source>
</evidence>
<dbReference type="PANTHER" id="PTHR12385">
    <property type="entry name" value="CHOLINE TRANSPORTER-LIKE (SLC FAMILY 44)"/>
    <property type="match status" value="1"/>
</dbReference>
<keyword evidence="5 6" id="KW-0472">Membrane</keyword>
<feature type="transmembrane region" description="Helical" evidence="6">
    <location>
        <begin position="192"/>
        <end position="210"/>
    </location>
</feature>
<gene>
    <name evidence="8" type="ORF">OT_ostta09g02960</name>
</gene>
<evidence type="ECO:0000256" key="6">
    <source>
        <dbReference type="RuleBase" id="RU368066"/>
    </source>
</evidence>
<dbReference type="FunCoup" id="A0A090M8T8">
    <property type="interactions" value="186"/>
</dbReference>
<proteinExistence type="inferred from homology"/>
<feature type="transmembrane region" description="Helical" evidence="6">
    <location>
        <begin position="446"/>
        <end position="469"/>
    </location>
</feature>
<dbReference type="InParanoid" id="A0A090M8T8"/>
<dbReference type="Pfam" id="PF04515">
    <property type="entry name" value="Choline_transpo"/>
    <property type="match status" value="1"/>
</dbReference>
<protein>
    <recommendedName>
        <fullName evidence="6">Choline transporter-like protein</fullName>
    </recommendedName>
</protein>
<evidence type="ECO:0000256" key="1">
    <source>
        <dbReference type="ARBA" id="ARBA00004141"/>
    </source>
</evidence>
<evidence type="ECO:0000256" key="2">
    <source>
        <dbReference type="ARBA" id="ARBA00007168"/>
    </source>
</evidence>
<reference evidence="9" key="1">
    <citation type="journal article" date="2006" name="Proc. Natl. Acad. Sci. U.S.A.">
        <title>Genome analysis of the smallest free-living eukaryote Ostreococcus tauri unveils many unique features.</title>
        <authorList>
            <person name="Derelle E."/>
            <person name="Ferraz C."/>
            <person name="Rombauts S."/>
            <person name="Rouze P."/>
            <person name="Worden A.Z."/>
            <person name="Robbens S."/>
            <person name="Partensky F."/>
            <person name="Degroeve S."/>
            <person name="Echeynie S."/>
            <person name="Cooke R."/>
            <person name="Saeys Y."/>
            <person name="Wuyts J."/>
            <person name="Jabbari K."/>
            <person name="Bowler C."/>
            <person name="Panaud O."/>
            <person name="Piegu B."/>
            <person name="Ball S.G."/>
            <person name="Ral J.-P."/>
            <person name="Bouget F.-Y."/>
            <person name="Piganeau G."/>
            <person name="De Baets B."/>
            <person name="Picard A."/>
            <person name="Delseny M."/>
            <person name="Demaille J."/>
            <person name="Van de Peer Y."/>
            <person name="Moreau H."/>
        </authorList>
    </citation>
    <scope>NUCLEOTIDE SEQUENCE [LARGE SCALE GENOMIC DNA]</scope>
    <source>
        <strain evidence="9">OTTH 0595 / CCAP 157/2 / RCC745</strain>
    </source>
</reference>
<dbReference type="EMBL" id="CAID01000009">
    <property type="protein sequence ID" value="CEF99117.1"/>
    <property type="molecule type" value="Genomic_DNA"/>
</dbReference>
<comment type="subcellular location">
    <subcellularLocation>
        <location evidence="6">Cell membrane</location>
        <topology evidence="6">Multi-pass membrane protein</topology>
    </subcellularLocation>
    <subcellularLocation>
        <location evidence="1">Membrane</location>
        <topology evidence="1">Multi-pass membrane protein</topology>
    </subcellularLocation>
</comment>
<feature type="region of interest" description="Disordered" evidence="7">
    <location>
        <begin position="546"/>
        <end position="566"/>
    </location>
</feature>
<evidence type="ECO:0000256" key="7">
    <source>
        <dbReference type="SAM" id="MobiDB-lite"/>
    </source>
</evidence>
<dbReference type="AlphaFoldDB" id="A0A090M8T8"/>
<comment type="caution">
    <text evidence="8">The sequence shown here is derived from an EMBL/GenBank/DDBJ whole genome shotgun (WGS) entry which is preliminary data.</text>
</comment>
<dbReference type="Proteomes" id="UP000009170">
    <property type="component" value="Unassembled WGS sequence"/>
</dbReference>
<evidence type="ECO:0000256" key="3">
    <source>
        <dbReference type="ARBA" id="ARBA00022692"/>
    </source>
</evidence>
<dbReference type="InterPro" id="IPR007603">
    <property type="entry name" value="Choline_transptr-like"/>
</dbReference>
<feature type="transmembrane region" description="Helical" evidence="6">
    <location>
        <begin position="387"/>
        <end position="406"/>
    </location>
</feature>
<organism evidence="8 9">
    <name type="scientific">Ostreococcus tauri</name>
    <name type="common">Marine green alga</name>
    <dbReference type="NCBI Taxonomy" id="70448"/>
    <lineage>
        <taxon>Eukaryota</taxon>
        <taxon>Viridiplantae</taxon>
        <taxon>Chlorophyta</taxon>
        <taxon>Mamiellophyceae</taxon>
        <taxon>Mamiellales</taxon>
        <taxon>Bathycoccaceae</taxon>
        <taxon>Ostreococcus</taxon>
    </lineage>
</organism>
<feature type="transmembrane region" description="Helical" evidence="6">
    <location>
        <begin position="354"/>
        <end position="375"/>
    </location>
</feature>
<reference evidence="8 9" key="2">
    <citation type="journal article" date="2014" name="BMC Genomics">
        <title>An improved genome of the model marine alga Ostreococcus tauri unfolds by assessing Illumina de novo assemblies.</title>
        <authorList>
            <person name="Blanc-Mathieu R."/>
            <person name="Verhelst B."/>
            <person name="Derelle E."/>
            <person name="Rombauts S."/>
            <person name="Bouget F.Y."/>
            <person name="Carre I."/>
            <person name="Chateau A."/>
            <person name="Eyre-Walker A."/>
            <person name="Grimsley N."/>
            <person name="Moreau H."/>
            <person name="Piegu B."/>
            <person name="Rivals E."/>
            <person name="Schackwitz W."/>
            <person name="Van de Peer Y."/>
            <person name="Piganeau G."/>
        </authorList>
    </citation>
    <scope>NUCLEOTIDE SEQUENCE [LARGE SCALE GENOMIC DNA]</scope>
    <source>
        <strain evidence="9">OTTH 0595 / CCAP 157/2 / RCC745</strain>
    </source>
</reference>
<comment type="similarity">
    <text evidence="2 6">Belongs to the CTL (choline transporter-like) family.</text>
</comment>
<name>A0A090M8T8_OSTTA</name>
<feature type="transmembrane region" description="Helical" evidence="6">
    <location>
        <begin position="489"/>
        <end position="522"/>
    </location>
</feature>
<evidence type="ECO:0000313" key="8">
    <source>
        <dbReference type="EMBL" id="CEF99117.1"/>
    </source>
</evidence>
<dbReference type="GO" id="GO:0005886">
    <property type="term" value="C:plasma membrane"/>
    <property type="evidence" value="ECO:0007669"/>
    <property type="project" value="UniProtKB-SubCell"/>
</dbReference>
<keyword evidence="4 6" id="KW-1133">Transmembrane helix</keyword>
<feature type="transmembrane region" description="Helical" evidence="6">
    <location>
        <begin position="303"/>
        <end position="325"/>
    </location>
</feature>
<sequence length="566" mass="61064">MATHASAHAPRETRGRRDGCWALAFVAVAVAALVVGVVARATTPTTGTNVQTWKALRGGEACFLGGERAWRGTLEANKARIEASATRVAAASLGLGAGKGLGKRSRMMIGSDVGAVEGNLGAEQEAVDAESLLRATWPWIVTALVASVFMGIFLMHALKNHSKSVVWGVMYAKVGVLAVVTIASLAHGALQVSLLLAFLTLLSALVVWMWRDELNLVASMIAVSTQSLSDNPHLVSVTMLLQLGVLAYILPLAWFAVSASQHGSAAINKYAIDKATTANACVGYYGQVVDCCTWELEHWVGGYFALVFFAAMWVFAAALECRMYVVGGVVSQWYFAPAGTTNFKGTTKTSLRNAFGPSFGTICYGGFVITAIEFLKAAAEKARRENRGNLLMCCLSICLECIYNIIEYITRFAMIQASMSGEAFCDAARTIADLLQRNFLLAYGTYYFPQTILGTVVLVLSGLFGYSIYTLSDLGYAISGDDNNSKNAIIGGCICFVVSYIVLTFVVMILLNVVDAVFVCYAVDKDRSTIHHPDLHQVFNDVTERQTAKQRTEQENDDANTKYSSV</sequence>
<keyword evidence="3 6" id="KW-0812">Transmembrane</keyword>
<dbReference type="PANTHER" id="PTHR12385:SF98">
    <property type="entry name" value="CHOLINE TRANSPORTER-LIKE PROTEIN"/>
    <property type="match status" value="1"/>
</dbReference>
<evidence type="ECO:0000313" key="9">
    <source>
        <dbReference type="Proteomes" id="UP000009170"/>
    </source>
</evidence>
<feature type="transmembrane region" description="Helical" evidence="6">
    <location>
        <begin position="234"/>
        <end position="257"/>
    </location>
</feature>
<dbReference type="KEGG" id="ota:OT_ostta09g02960"/>
<feature type="transmembrane region" description="Helical" evidence="6">
    <location>
        <begin position="20"/>
        <end position="39"/>
    </location>
</feature>
<keyword evidence="9" id="KW-1185">Reference proteome</keyword>
<dbReference type="OrthoDB" id="420519at2759"/>
<feature type="transmembrane region" description="Helical" evidence="6">
    <location>
        <begin position="165"/>
        <end position="186"/>
    </location>
</feature>
<comment type="function">
    <text evidence="6">Choline transporter.</text>
</comment>
<dbReference type="GeneID" id="34946137"/>
<evidence type="ECO:0000256" key="4">
    <source>
        <dbReference type="ARBA" id="ARBA00022989"/>
    </source>
</evidence>